<dbReference type="EMBL" id="BSXT01002169">
    <property type="protein sequence ID" value="GMF47590.1"/>
    <property type="molecule type" value="Genomic_DNA"/>
</dbReference>
<feature type="compositionally biased region" description="Basic and acidic residues" evidence="1">
    <location>
        <begin position="197"/>
        <end position="207"/>
    </location>
</feature>
<feature type="region of interest" description="Disordered" evidence="1">
    <location>
        <begin position="22"/>
        <end position="42"/>
    </location>
</feature>
<dbReference type="InterPro" id="IPR025476">
    <property type="entry name" value="Helitron_helicase-like"/>
</dbReference>
<feature type="region of interest" description="Disordered" evidence="1">
    <location>
        <begin position="150"/>
        <end position="271"/>
    </location>
</feature>
<sequence>MPLDSLLLLFKTKTKTKLLKPRLSYPSQSQITQDPDPELTTNHMGRAKRKWTHEAIEEALLQNARVNATPAEPEEAGVKRKRMQRRSSKKLNLLKELEALSVAGTEAVALPVVPVMQVQPIKPAQPTLEQEGKQEEDDPADHQRQFAAAYTEGQREAASETEPQVTRPSAADRAAAKRTRNAEQQRARRANMTVLQTERRRAKDRERQRARRARLTDSQRAGVRDADPVSNTAPGAWSGQTRTTISSGSGVGFAVRRPKDVTATSTTKTSGRQWLRARTLSTGAIGYHPLRFARCAKLGSGPSNPTSSAASRAGCNFPLFSLHPQDYYSYTETRNSAATSEHTTRRLPSPPSELPQATTRSETSTKTKVWRGNTAFTPIAFRGQWGISWGRCCLTLIAVQARECHPSVRRSTLWTPIYKSVRIAEKVIFADLDIVALQDIENMMVECNPFAQQFLSFGQKLREDLARGMQVKDIRYVLHSKPSESRTYNLPTVSEVGVAMVEDGNLTRPRDLYVVAKDLSLLRLFETDEKYDPLQYPLLFPYGNLGWTYTDVYANGAKYRNKRRMSLREHVAYRLSQKVDDQAALHQGGRLFQQWVVDQRAKCEQEQLRWVAMNQKKLRAELYHGISDALLNEETVTLDEGEVLVSEYDRATGTLVHPDRGSRYEDFLNQVDKRIVLPDSHSGSPQNMYKHYQESMPIVREYGKPDAFITMTCNPKWVEIIVLLPDEQTAQDRPDIVARVWQLKVKAKLADPDECLLGRLEARIYVVEFQKRGLPHAHIVIIVDEEDKPRTREIINKLVFAEVPDKEVNPDLYETVMTCMMHGPCGPANPGSPCMKDGKCTKGFPKPLLEVTQANLDGFPLYRRRRRDPVW</sequence>
<feature type="region of interest" description="Disordered" evidence="1">
    <location>
        <begin position="333"/>
        <end position="367"/>
    </location>
</feature>
<accession>A0A9W7D031</accession>
<comment type="caution">
    <text evidence="3">The sequence shown here is derived from an EMBL/GenBank/DDBJ whole genome shotgun (WGS) entry which is preliminary data.</text>
</comment>
<evidence type="ECO:0000259" key="2">
    <source>
        <dbReference type="Pfam" id="PF14214"/>
    </source>
</evidence>
<dbReference type="PANTHER" id="PTHR45786:SF74">
    <property type="entry name" value="ATP-DEPENDENT DNA HELICASE"/>
    <property type="match status" value="1"/>
</dbReference>
<dbReference type="Pfam" id="PF14214">
    <property type="entry name" value="Helitron_like_N"/>
    <property type="match status" value="1"/>
</dbReference>
<evidence type="ECO:0000313" key="3">
    <source>
        <dbReference type="EMBL" id="GMF47590.1"/>
    </source>
</evidence>
<gene>
    <name evidence="3" type="ORF">Pfra01_001804600</name>
</gene>
<feature type="compositionally biased region" description="Polar residues" evidence="1">
    <location>
        <begin position="25"/>
        <end position="42"/>
    </location>
</feature>
<proteinExistence type="predicted"/>
<reference evidence="3" key="1">
    <citation type="submission" date="2023-04" db="EMBL/GenBank/DDBJ databases">
        <title>Phytophthora fragariaefolia NBRC 109709.</title>
        <authorList>
            <person name="Ichikawa N."/>
            <person name="Sato H."/>
            <person name="Tonouchi N."/>
        </authorList>
    </citation>
    <scope>NUCLEOTIDE SEQUENCE</scope>
    <source>
        <strain evidence="3">NBRC 109709</strain>
    </source>
</reference>
<feature type="compositionally biased region" description="Polar residues" evidence="1">
    <location>
        <begin position="262"/>
        <end position="271"/>
    </location>
</feature>
<dbReference type="PANTHER" id="PTHR45786">
    <property type="entry name" value="DNA BINDING PROTEIN-LIKE"/>
    <property type="match status" value="1"/>
</dbReference>
<keyword evidence="4" id="KW-1185">Reference proteome</keyword>
<evidence type="ECO:0000313" key="4">
    <source>
        <dbReference type="Proteomes" id="UP001165121"/>
    </source>
</evidence>
<feature type="compositionally biased region" description="Basic and acidic residues" evidence="1">
    <location>
        <begin position="214"/>
        <end position="227"/>
    </location>
</feature>
<protein>
    <submittedName>
        <fullName evidence="3">Unnamed protein product</fullName>
    </submittedName>
</protein>
<dbReference type="OrthoDB" id="116564at2759"/>
<dbReference type="Proteomes" id="UP001165121">
    <property type="component" value="Unassembled WGS sequence"/>
</dbReference>
<evidence type="ECO:0000256" key="1">
    <source>
        <dbReference type="SAM" id="MobiDB-lite"/>
    </source>
</evidence>
<feature type="domain" description="Helitron helicase-like" evidence="2">
    <location>
        <begin position="570"/>
        <end position="781"/>
    </location>
</feature>
<feature type="compositionally biased region" description="Polar residues" evidence="1">
    <location>
        <begin position="355"/>
        <end position="367"/>
    </location>
</feature>
<dbReference type="AlphaFoldDB" id="A0A9W7D031"/>
<feature type="compositionally biased region" description="Polar residues" evidence="1">
    <location>
        <begin position="229"/>
        <end position="248"/>
    </location>
</feature>
<name>A0A9W7D031_9STRA</name>
<organism evidence="3 4">
    <name type="scientific">Phytophthora fragariaefolia</name>
    <dbReference type="NCBI Taxonomy" id="1490495"/>
    <lineage>
        <taxon>Eukaryota</taxon>
        <taxon>Sar</taxon>
        <taxon>Stramenopiles</taxon>
        <taxon>Oomycota</taxon>
        <taxon>Peronosporomycetes</taxon>
        <taxon>Peronosporales</taxon>
        <taxon>Peronosporaceae</taxon>
        <taxon>Phytophthora</taxon>
    </lineage>
</organism>